<evidence type="ECO:0000256" key="1">
    <source>
        <dbReference type="ARBA" id="ARBA00022737"/>
    </source>
</evidence>
<evidence type="ECO:0000313" key="5">
    <source>
        <dbReference type="Proteomes" id="UP001217089"/>
    </source>
</evidence>
<sequence>MADIDLYSGLSDDDPDNAYDDGLDADDVYSTDDSLTPLQKLEKYMQSDNVYTSSITSVLYVIRQMVARGLLDTLRAVEEAEEDCTSVLKAMVKLSEDSDPIVRSELMEQVPHLAVYCQDNKCLFPNSVPLYILPMVVRYLNDPNNQVRKTSQAALLVLLEQELIGKEDIEEQVVNVILDLASPDSLDDYRTEAVALPKFYYLCEDGVWGVRKACAECFMAVSCACSPDVRRKDLSKLFVNLLCDLSRWVRMAAFQQLGPFISTFADPGQTGLYVSDDGILCVNNPELLANMENLERLRNLECMVGQSINQQTLELCPDSDDPGDDEPSLPFTNKNSTENKHDNNNSPADKTESMDLSDIENPSDRLVAINSNVADASEDEDVSIEEKRVKVYLDKQEEKLDESGEKEGLSDVEGCCGSDSTKIVLKDATVGESSDTDNVPREENTSVSDVSECDIESQNEESCDKNIDTQANQPEEESSGESVHLESEKDTTDLSSATPSNLDGEISEKVQDTSKLCEEIAEMKLDNNTDDQTGAHIHSENVEDFNSFWYWRTPLPEIGLDAIEDIENDYSDKHTGLSNSNESAVSGLNSGCTMGESLENKLNADSGLDLEELQLELGDNSMSGGGKNSSSESDKFFTASVSTVAEEGETVDNIGSTHVIGQNLNETTMTVIDGIVQDSTFDLGYIDSNLLLSLLPLADINGGSFGYIDSDSLQDGVDHVDEATLAQQQDIVPQSLLESYLGMVDPSRAQTVDTEITRHCAYNLPAVAYTLGRQNWHCIKLLYETLAADMQWKVRRTLAFSIHEMAIILGEEITHRDLVPVFDGFLKDLDEVRIGVLRHLSDFLRLLKPEVRRLYLTKVQGFMNTDNQRNWRFRLELGEQLILISELYSVQEISQYLLPLGLSLAEDRVSEVRNIANRLISVIVRRFSDEKDEVCTKALFDEMITNFAQKKKWTNRQIFVHLCQAILEEDAISMEKFCEYLLPSLLSLQQDPIPNVRIALAKTVTRFMLARDYFSSSEIPYHEGLLKTVDLLQNDSDRDVRYFASPQPEITTFVEEEDEDGDHENNLDMDEDTLPV</sequence>
<keyword evidence="5" id="KW-1185">Reference proteome</keyword>
<dbReference type="PANTHER" id="PTHR10648:SF1">
    <property type="entry name" value="SERINE_THREONINE-PROTEIN PHOSPHATASE 4 REGULATORY SUBUNIT 1"/>
    <property type="match status" value="1"/>
</dbReference>
<evidence type="ECO:0008006" key="6">
    <source>
        <dbReference type="Google" id="ProtNLM"/>
    </source>
</evidence>
<evidence type="ECO:0000313" key="4">
    <source>
        <dbReference type="EMBL" id="KAJ8303413.1"/>
    </source>
</evidence>
<feature type="compositionally biased region" description="Acidic residues" evidence="3">
    <location>
        <begin position="317"/>
        <end position="327"/>
    </location>
</feature>
<name>A0ABQ9EDP5_TEGGR</name>
<dbReference type="Gene3D" id="1.25.10.10">
    <property type="entry name" value="Leucine-rich Repeat Variant"/>
    <property type="match status" value="2"/>
</dbReference>
<dbReference type="EMBL" id="JARBDR010000917">
    <property type="protein sequence ID" value="KAJ8303413.1"/>
    <property type="molecule type" value="Genomic_DNA"/>
</dbReference>
<dbReference type="InterPro" id="IPR021133">
    <property type="entry name" value="HEAT_type_2"/>
</dbReference>
<dbReference type="Proteomes" id="UP001217089">
    <property type="component" value="Unassembled WGS sequence"/>
</dbReference>
<dbReference type="SUPFAM" id="SSF48371">
    <property type="entry name" value="ARM repeat"/>
    <property type="match status" value="1"/>
</dbReference>
<keyword evidence="1" id="KW-0677">Repeat</keyword>
<reference evidence="4 5" key="1">
    <citation type="submission" date="2022-12" db="EMBL/GenBank/DDBJ databases">
        <title>Chromosome-level genome of Tegillarca granosa.</title>
        <authorList>
            <person name="Kim J."/>
        </authorList>
    </citation>
    <scope>NUCLEOTIDE SEQUENCE [LARGE SCALE GENOMIC DNA]</scope>
    <source>
        <strain evidence="4">Teg-2019</strain>
        <tissue evidence="4">Adductor muscle</tissue>
    </source>
</reference>
<feature type="compositionally biased region" description="Basic and acidic residues" evidence="3">
    <location>
        <begin position="483"/>
        <end position="492"/>
    </location>
</feature>
<feature type="region of interest" description="Disordered" evidence="3">
    <location>
        <begin position="313"/>
        <end position="358"/>
    </location>
</feature>
<feature type="repeat" description="HEAT" evidence="2">
    <location>
        <begin position="981"/>
        <end position="1018"/>
    </location>
</feature>
<feature type="region of interest" description="Disordered" evidence="3">
    <location>
        <begin position="398"/>
        <end position="510"/>
    </location>
</feature>
<feature type="region of interest" description="Disordered" evidence="3">
    <location>
        <begin position="1056"/>
        <end position="1076"/>
    </location>
</feature>
<feature type="compositionally biased region" description="Basic and acidic residues" evidence="3">
    <location>
        <begin position="398"/>
        <end position="409"/>
    </location>
</feature>
<feature type="compositionally biased region" description="Basic and acidic residues" evidence="3">
    <location>
        <begin position="337"/>
        <end position="353"/>
    </location>
</feature>
<dbReference type="InterPro" id="IPR011989">
    <property type="entry name" value="ARM-like"/>
</dbReference>
<dbReference type="InterPro" id="IPR016024">
    <property type="entry name" value="ARM-type_fold"/>
</dbReference>
<accession>A0ABQ9EDP5</accession>
<feature type="compositionally biased region" description="Acidic residues" evidence="3">
    <location>
        <begin position="451"/>
        <end position="461"/>
    </location>
</feature>
<protein>
    <recommendedName>
        <fullName evidence="6">Serine/threonine-protein phosphatase 4 regulatory subunit 1</fullName>
    </recommendedName>
</protein>
<organism evidence="4 5">
    <name type="scientific">Tegillarca granosa</name>
    <name type="common">Malaysian cockle</name>
    <name type="synonym">Anadara granosa</name>
    <dbReference type="NCBI Taxonomy" id="220873"/>
    <lineage>
        <taxon>Eukaryota</taxon>
        <taxon>Metazoa</taxon>
        <taxon>Spiralia</taxon>
        <taxon>Lophotrochozoa</taxon>
        <taxon>Mollusca</taxon>
        <taxon>Bivalvia</taxon>
        <taxon>Autobranchia</taxon>
        <taxon>Pteriomorphia</taxon>
        <taxon>Arcoida</taxon>
        <taxon>Arcoidea</taxon>
        <taxon>Arcidae</taxon>
        <taxon>Tegillarca</taxon>
    </lineage>
</organism>
<evidence type="ECO:0000256" key="3">
    <source>
        <dbReference type="SAM" id="MobiDB-lite"/>
    </source>
</evidence>
<evidence type="ECO:0000256" key="2">
    <source>
        <dbReference type="PROSITE-ProRule" id="PRU00103"/>
    </source>
</evidence>
<dbReference type="PROSITE" id="PS50077">
    <property type="entry name" value="HEAT_REPEAT"/>
    <property type="match status" value="1"/>
</dbReference>
<proteinExistence type="predicted"/>
<dbReference type="InterPro" id="IPR051023">
    <property type="entry name" value="PP2A_Regulatory_Subunit_A"/>
</dbReference>
<comment type="caution">
    <text evidence="4">The sequence shown here is derived from an EMBL/GenBank/DDBJ whole genome shotgun (WGS) entry which is preliminary data.</text>
</comment>
<gene>
    <name evidence="4" type="ORF">KUTeg_019809</name>
</gene>
<dbReference type="PANTHER" id="PTHR10648">
    <property type="entry name" value="SERINE/THREONINE-PROTEIN PHOSPHATASE PP2A 65 KDA REGULATORY SUBUNIT"/>
    <property type="match status" value="1"/>
</dbReference>